<dbReference type="Proteomes" id="UP001165395">
    <property type="component" value="Unassembled WGS sequence"/>
</dbReference>
<feature type="transmembrane region" description="Helical" evidence="7">
    <location>
        <begin position="413"/>
        <end position="429"/>
    </location>
</feature>
<keyword evidence="10" id="KW-1185">Reference proteome</keyword>
<evidence type="ECO:0000313" key="10">
    <source>
        <dbReference type="Proteomes" id="UP001165395"/>
    </source>
</evidence>
<dbReference type="PANTHER" id="PTHR13325">
    <property type="entry name" value="PROTEASE M50 MEMBRANE-BOUND TRANSCRIPTION FACTOR SITE 2 PROTEASE"/>
    <property type="match status" value="1"/>
</dbReference>
<comment type="caution">
    <text evidence="9">The sequence shown here is derived from an EMBL/GenBank/DDBJ whole genome shotgun (WGS) entry which is preliminary data.</text>
</comment>
<feature type="transmembrane region" description="Helical" evidence="7">
    <location>
        <begin position="239"/>
        <end position="263"/>
    </location>
</feature>
<feature type="transmembrane region" description="Helical" evidence="7">
    <location>
        <begin position="343"/>
        <end position="367"/>
    </location>
</feature>
<dbReference type="GO" id="GO:0008233">
    <property type="term" value="F:peptidase activity"/>
    <property type="evidence" value="ECO:0007669"/>
    <property type="project" value="UniProtKB-KW"/>
</dbReference>
<comment type="cofactor">
    <cofactor evidence="1">
        <name>Zn(2+)</name>
        <dbReference type="ChEBI" id="CHEBI:29105"/>
    </cofactor>
</comment>
<reference evidence="9" key="1">
    <citation type="submission" date="2021-10" db="EMBL/GenBank/DDBJ databases">
        <title>The complete genome sequence of Leeia sp. TBRC 13508.</title>
        <authorList>
            <person name="Charoenyingcharoen P."/>
            <person name="Yukphan P."/>
        </authorList>
    </citation>
    <scope>NUCLEOTIDE SEQUENCE</scope>
    <source>
        <strain evidence="9">TBRC 13508</strain>
    </source>
</reference>
<feature type="domain" description="Peptidase M50" evidence="8">
    <location>
        <begin position="184"/>
        <end position="286"/>
    </location>
</feature>
<dbReference type="RefSeq" id="WP_227182198.1">
    <property type="nucleotide sequence ID" value="NZ_JAJBZT010000016.1"/>
</dbReference>
<feature type="transmembrane region" description="Helical" evidence="7">
    <location>
        <begin position="174"/>
        <end position="192"/>
    </location>
</feature>
<evidence type="ECO:0000313" key="9">
    <source>
        <dbReference type="EMBL" id="MCB6185366.1"/>
    </source>
</evidence>
<dbReference type="InterPro" id="IPR008915">
    <property type="entry name" value="Peptidase_M50"/>
</dbReference>
<keyword evidence="9" id="KW-0378">Hydrolase</keyword>
<evidence type="ECO:0000256" key="1">
    <source>
        <dbReference type="ARBA" id="ARBA00001947"/>
    </source>
</evidence>
<proteinExistence type="inferred from homology"/>
<keyword evidence="4 7" id="KW-0812">Transmembrane</keyword>
<evidence type="ECO:0000256" key="6">
    <source>
        <dbReference type="ARBA" id="ARBA00023136"/>
    </source>
</evidence>
<evidence type="ECO:0000256" key="5">
    <source>
        <dbReference type="ARBA" id="ARBA00022989"/>
    </source>
</evidence>
<evidence type="ECO:0000259" key="8">
    <source>
        <dbReference type="Pfam" id="PF02163"/>
    </source>
</evidence>
<feature type="transmembrane region" description="Helical" evidence="7">
    <location>
        <begin position="144"/>
        <end position="162"/>
    </location>
</feature>
<dbReference type="GO" id="GO:0006508">
    <property type="term" value="P:proteolysis"/>
    <property type="evidence" value="ECO:0007669"/>
    <property type="project" value="UniProtKB-KW"/>
</dbReference>
<dbReference type="Pfam" id="PF02163">
    <property type="entry name" value="Peptidase_M50"/>
    <property type="match status" value="1"/>
</dbReference>
<evidence type="ECO:0000256" key="4">
    <source>
        <dbReference type="ARBA" id="ARBA00022692"/>
    </source>
</evidence>
<dbReference type="InterPro" id="IPR001193">
    <property type="entry name" value="MBTPS2"/>
</dbReference>
<dbReference type="EMBL" id="JAJBZT010000016">
    <property type="protein sequence ID" value="MCB6185366.1"/>
    <property type="molecule type" value="Genomic_DNA"/>
</dbReference>
<keyword evidence="5 7" id="KW-1133">Transmembrane helix</keyword>
<evidence type="ECO:0000256" key="2">
    <source>
        <dbReference type="ARBA" id="ARBA00004127"/>
    </source>
</evidence>
<comment type="subcellular location">
    <subcellularLocation>
        <location evidence="2">Endomembrane system</location>
        <topology evidence="2">Multi-pass membrane protein</topology>
    </subcellularLocation>
</comment>
<keyword evidence="9" id="KW-0645">Protease</keyword>
<feature type="transmembrane region" description="Helical" evidence="7">
    <location>
        <begin position="270"/>
        <end position="291"/>
    </location>
</feature>
<gene>
    <name evidence="9" type="ORF">LIN78_17605</name>
</gene>
<accession>A0ABS8DBS0</accession>
<comment type="similarity">
    <text evidence="3">Belongs to the peptidase M50B family.</text>
</comment>
<feature type="transmembrane region" description="Helical" evidence="7">
    <location>
        <begin position="373"/>
        <end position="392"/>
    </location>
</feature>
<dbReference type="PANTHER" id="PTHR13325:SF3">
    <property type="entry name" value="MEMBRANE-BOUND TRANSCRIPTION FACTOR SITE-2 PROTEASE"/>
    <property type="match status" value="1"/>
</dbReference>
<sequence length="699" mass="79232">MLPSLRQELELVPDAHFTDGSPHYTLYDPTKNQFYRLDWLTFEVVSRWSMGDPLEIIKDIHRSTTLKIDAEAFEQVITFLAANELLIPDVGQAAKMSGVLKKMRGGVGQWLLHHYLFFRVPLVKPDAWITWLASKSDFLFSKTFLGVTVFGLIAALLGIIQSWDRFFATMLDTFSWHGLLAYGITLFLLKLMHELGHAIAAKRMGCRIPTMGIAFLVLLPVAYTDTNDVWRLANRKQRLIVASAGIVTELVIAVWAAITWLLVPEGTLSSITFLLASTTWIATLLINASPFMRFDGYFLLSDFLDIPNLHARAFAMARWHLRQKLFGVELPVPEYFEKKRQRFLIAFAWVTWIYRLVIFLGIALLVYSFFIKALGIFLFLVEIIWFVIRPFWSELKYWHENWAVFSQGKHVKRTFAIVLIVLIGCFIPYDTHLKTAAMLRPSQYEIIYAPRHSYLVQSSLKNGQSVKANQLMIAFASPESEYFSANIDAKIQWMQSALASSVFNDEQRKLLQVLTAQLVTAQAEKQLQNSLGDQLQKKATFKGSFQWLNPDLKSGEWLQDGETIALVANHDHFQAVTYLNEEQRNLIQKGATGSLFLEADPLVTIPLNLESISAEPVHAISEVLLASQHGGDLLLREKGGQLYSDVPLYKVTFRSEGTIPGSLTQQEWRGKLSISVAESSLASQGLQHLGAIFRAQFGF</sequence>
<organism evidence="9 10">
    <name type="scientific">Leeia speluncae</name>
    <dbReference type="NCBI Taxonomy" id="2884804"/>
    <lineage>
        <taxon>Bacteria</taxon>
        <taxon>Pseudomonadati</taxon>
        <taxon>Pseudomonadota</taxon>
        <taxon>Betaproteobacteria</taxon>
        <taxon>Neisseriales</taxon>
        <taxon>Leeiaceae</taxon>
        <taxon>Leeia</taxon>
    </lineage>
</organism>
<evidence type="ECO:0000256" key="3">
    <source>
        <dbReference type="ARBA" id="ARBA00007931"/>
    </source>
</evidence>
<protein>
    <submittedName>
        <fullName evidence="9">Site-2 protease family protein</fullName>
    </submittedName>
</protein>
<evidence type="ECO:0000256" key="7">
    <source>
        <dbReference type="SAM" id="Phobius"/>
    </source>
</evidence>
<keyword evidence="6 7" id="KW-0472">Membrane</keyword>
<name>A0ABS8DBS0_9NEIS</name>